<reference evidence="2 3" key="1">
    <citation type="journal article" date="2018" name="Front. Microbiol.">
        <title>Genome-Wide Analysis of Corynespora cassiicola Leaf Fall Disease Putative Effectors.</title>
        <authorList>
            <person name="Lopez D."/>
            <person name="Ribeiro S."/>
            <person name="Label P."/>
            <person name="Fumanal B."/>
            <person name="Venisse J.S."/>
            <person name="Kohler A."/>
            <person name="de Oliveira R.R."/>
            <person name="Labutti K."/>
            <person name="Lipzen A."/>
            <person name="Lail K."/>
            <person name="Bauer D."/>
            <person name="Ohm R.A."/>
            <person name="Barry K.W."/>
            <person name="Spatafora J."/>
            <person name="Grigoriev I.V."/>
            <person name="Martin F.M."/>
            <person name="Pujade-Renaud V."/>
        </authorList>
    </citation>
    <scope>NUCLEOTIDE SEQUENCE [LARGE SCALE GENOMIC DNA]</scope>
    <source>
        <strain evidence="2 3">Philippines</strain>
    </source>
</reference>
<dbReference type="PANTHER" id="PTHR10683">
    <property type="entry name" value="TRANSALDOLASE"/>
    <property type="match status" value="1"/>
</dbReference>
<evidence type="ECO:0000313" key="3">
    <source>
        <dbReference type="Proteomes" id="UP000240883"/>
    </source>
</evidence>
<evidence type="ECO:0000313" key="2">
    <source>
        <dbReference type="EMBL" id="PSN74034.1"/>
    </source>
</evidence>
<name>A0A2T2P8P9_CORCC</name>
<dbReference type="PANTHER" id="PTHR10683:SF39">
    <property type="entry name" value="TRANSALDOLASE"/>
    <property type="match status" value="1"/>
</dbReference>
<protein>
    <submittedName>
        <fullName evidence="2">Aldolase</fullName>
    </submittedName>
</protein>
<dbReference type="InterPro" id="IPR013785">
    <property type="entry name" value="Aldolase_TIM"/>
</dbReference>
<dbReference type="SUPFAM" id="SSF51569">
    <property type="entry name" value="Aldolase"/>
    <property type="match status" value="1"/>
</dbReference>
<gene>
    <name evidence="2" type="ORF">BS50DRAFT_642126</name>
</gene>
<dbReference type="AlphaFoldDB" id="A0A2T2P8P9"/>
<dbReference type="Pfam" id="PF00923">
    <property type="entry name" value="TAL_FSA"/>
    <property type="match status" value="1"/>
</dbReference>
<dbReference type="Proteomes" id="UP000240883">
    <property type="component" value="Unassembled WGS sequence"/>
</dbReference>
<keyword evidence="1" id="KW-0704">Schiff base</keyword>
<keyword evidence="3" id="KW-1185">Reference proteome</keyword>
<accession>A0A2T2P8P9</accession>
<proteinExistence type="predicted"/>
<dbReference type="OrthoDB" id="1711136at2759"/>
<dbReference type="InterPro" id="IPR001585">
    <property type="entry name" value="TAL/FSA"/>
</dbReference>
<evidence type="ECO:0000256" key="1">
    <source>
        <dbReference type="ARBA" id="ARBA00023270"/>
    </source>
</evidence>
<dbReference type="GO" id="GO:0005975">
    <property type="term" value="P:carbohydrate metabolic process"/>
    <property type="evidence" value="ECO:0007669"/>
    <property type="project" value="InterPro"/>
</dbReference>
<dbReference type="GO" id="GO:0009052">
    <property type="term" value="P:pentose-phosphate shunt, non-oxidative branch"/>
    <property type="evidence" value="ECO:0007669"/>
    <property type="project" value="TreeGrafter"/>
</dbReference>
<dbReference type="STRING" id="1448308.A0A2T2P8P9"/>
<dbReference type="EMBL" id="KZ678128">
    <property type="protein sequence ID" value="PSN74034.1"/>
    <property type="molecule type" value="Genomic_DNA"/>
</dbReference>
<dbReference type="Gene3D" id="3.20.20.70">
    <property type="entry name" value="Aldolase class I"/>
    <property type="match status" value="1"/>
</dbReference>
<dbReference type="GO" id="GO:0004801">
    <property type="term" value="F:transaldolase activity"/>
    <property type="evidence" value="ECO:0007669"/>
    <property type="project" value="TreeGrafter"/>
</dbReference>
<sequence length="380" mass="42497">MSQPITLLKWGTTVISLDCAVPCVLRIWLQKLNEELNIDADWMDSVFSKQMNDEYGVKATDMTGNTKWVNEEMLKSENTELFENSVRELKGKGWLAIYNRFAVNLAKMNMENIKGRVALQVNPHEAYDKEAILGNARAYATKFERVGIPKTRYFIQIPSTGPALNAAKILEEEGIRTLGTFVFSPEQAIACSQAKMLYISPYLNEVSAYNEPALGPGVAEDPATKHPMSPTIIKIIVTYKQFYAETGEEQPLVKIASLIFPEEGMAAGAMGCHSATFPADCIRDLAEVYYNAYDRPHDGTPKKEEYYKSATAIPKRLMQLVGDIPSFDKCKDYLAQNGALLDATIEKDSNIKRILNNALNLFRSQIGESRLKIEKAIVTL</sequence>
<organism evidence="2 3">
    <name type="scientific">Corynespora cassiicola Philippines</name>
    <dbReference type="NCBI Taxonomy" id="1448308"/>
    <lineage>
        <taxon>Eukaryota</taxon>
        <taxon>Fungi</taxon>
        <taxon>Dikarya</taxon>
        <taxon>Ascomycota</taxon>
        <taxon>Pezizomycotina</taxon>
        <taxon>Dothideomycetes</taxon>
        <taxon>Pleosporomycetidae</taxon>
        <taxon>Pleosporales</taxon>
        <taxon>Corynesporascaceae</taxon>
        <taxon>Corynespora</taxon>
    </lineage>
</organism>